<dbReference type="GO" id="GO:0000287">
    <property type="term" value="F:magnesium ion binding"/>
    <property type="evidence" value="ECO:0007669"/>
    <property type="project" value="UniProtKB-UniRule"/>
</dbReference>
<dbReference type="Pfam" id="PF00692">
    <property type="entry name" value="dUTPase"/>
    <property type="match status" value="1"/>
</dbReference>
<feature type="binding site" evidence="5">
    <location>
        <begin position="77"/>
        <end position="79"/>
    </location>
    <ligand>
        <name>substrate</name>
    </ligand>
</feature>
<dbReference type="Gene3D" id="2.70.40.10">
    <property type="match status" value="1"/>
</dbReference>
<accession>A0A5D0RKY8</accession>
<comment type="catalytic activity">
    <reaction evidence="4 5">
        <text>dUTP + H2O = dUMP + diphosphate + H(+)</text>
        <dbReference type="Rhea" id="RHEA:10248"/>
        <dbReference type="ChEBI" id="CHEBI:15377"/>
        <dbReference type="ChEBI" id="CHEBI:15378"/>
        <dbReference type="ChEBI" id="CHEBI:33019"/>
        <dbReference type="ChEBI" id="CHEBI:61555"/>
        <dbReference type="ChEBI" id="CHEBI:246422"/>
        <dbReference type="EC" id="3.6.1.23"/>
    </reaction>
</comment>
<dbReference type="NCBIfam" id="NF001862">
    <property type="entry name" value="PRK00601.1"/>
    <property type="match status" value="1"/>
</dbReference>
<dbReference type="HAMAP" id="MF_00116">
    <property type="entry name" value="dUTPase_bact"/>
    <property type="match status" value="1"/>
</dbReference>
<gene>
    <name evidence="5" type="primary">dut</name>
    <name evidence="7" type="ORF">FVF75_06075</name>
</gene>
<name>A0A5D0RKY8_9RHOB</name>
<protein>
    <recommendedName>
        <fullName evidence="5">Deoxyuridine 5'-triphosphate nucleotidohydrolase</fullName>
        <shortName evidence="5">dUTPase</shortName>
        <ecNumber evidence="5">3.6.1.23</ecNumber>
    </recommendedName>
    <alternativeName>
        <fullName evidence="5">dUTP pyrophosphatase</fullName>
    </alternativeName>
</protein>
<comment type="caution">
    <text evidence="5">Lacks conserved residue(s) required for the propagation of feature annotation.</text>
</comment>
<evidence type="ECO:0000313" key="8">
    <source>
        <dbReference type="Proteomes" id="UP000322080"/>
    </source>
</evidence>
<comment type="cofactor">
    <cofactor evidence="5">
        <name>Mg(2+)</name>
        <dbReference type="ChEBI" id="CHEBI:18420"/>
    </cofactor>
</comment>
<keyword evidence="5" id="KW-0460">Magnesium</keyword>
<dbReference type="SUPFAM" id="SSF51283">
    <property type="entry name" value="dUTPase-like"/>
    <property type="match status" value="1"/>
</dbReference>
<dbReference type="GO" id="GO:0046081">
    <property type="term" value="P:dUTP catabolic process"/>
    <property type="evidence" value="ECO:0007669"/>
    <property type="project" value="InterPro"/>
</dbReference>
<dbReference type="NCBIfam" id="TIGR00576">
    <property type="entry name" value="dut"/>
    <property type="match status" value="1"/>
</dbReference>
<dbReference type="InterPro" id="IPR033704">
    <property type="entry name" value="dUTPase_trimeric"/>
</dbReference>
<feature type="binding site" evidence="5">
    <location>
        <position position="90"/>
    </location>
    <ligand>
        <name>substrate</name>
    </ligand>
</feature>
<dbReference type="EMBL" id="VSIY01000004">
    <property type="protein sequence ID" value="TYB82287.1"/>
    <property type="molecule type" value="Genomic_DNA"/>
</dbReference>
<comment type="function">
    <text evidence="5">This enzyme is involved in nucleotide metabolism: it produces dUMP, the immediate precursor of thymidine nucleotides and it decreases the intracellular concentration of dUTP so that uracil cannot be incorporated into DNA.</text>
</comment>
<organism evidence="7 8">
    <name type="scientific">Maritimibacter fusiformis</name>
    <dbReference type="NCBI Taxonomy" id="2603819"/>
    <lineage>
        <taxon>Bacteria</taxon>
        <taxon>Pseudomonadati</taxon>
        <taxon>Pseudomonadota</taxon>
        <taxon>Alphaproteobacteria</taxon>
        <taxon>Rhodobacterales</taxon>
        <taxon>Roseobacteraceae</taxon>
        <taxon>Maritimibacter</taxon>
    </lineage>
</organism>
<dbReference type="InterPro" id="IPR036157">
    <property type="entry name" value="dUTPase-like_sf"/>
</dbReference>
<comment type="similarity">
    <text evidence="1 5">Belongs to the dUTPase family.</text>
</comment>
<evidence type="ECO:0000256" key="3">
    <source>
        <dbReference type="ARBA" id="ARBA00023080"/>
    </source>
</evidence>
<dbReference type="UniPathway" id="UPA00610">
    <property type="reaction ID" value="UER00666"/>
</dbReference>
<comment type="pathway">
    <text evidence="5">Pyrimidine metabolism; dUMP biosynthesis; dUMP from dCTP (dUTP route): step 2/2.</text>
</comment>
<dbReference type="InterPro" id="IPR029054">
    <property type="entry name" value="dUTPase-like"/>
</dbReference>
<feature type="binding site" evidence="5">
    <location>
        <begin position="94"/>
        <end position="96"/>
    </location>
    <ligand>
        <name>substrate</name>
    </ligand>
</feature>
<dbReference type="AlphaFoldDB" id="A0A5D0RKY8"/>
<reference evidence="7 8" key="1">
    <citation type="submission" date="2019-08" db="EMBL/GenBank/DDBJ databases">
        <title>Identification of a novel species of the genus Boseongicola.</title>
        <authorList>
            <person name="Zhang X.-Q."/>
        </authorList>
    </citation>
    <scope>NUCLEOTIDE SEQUENCE [LARGE SCALE GENOMIC DNA]</scope>
    <source>
        <strain evidence="7 8">HY14</strain>
    </source>
</reference>
<dbReference type="PANTHER" id="PTHR11241">
    <property type="entry name" value="DEOXYURIDINE 5'-TRIPHOSPHATE NUCLEOTIDOHYDROLASE"/>
    <property type="match status" value="1"/>
</dbReference>
<dbReference type="RefSeq" id="WP_148377050.1">
    <property type="nucleotide sequence ID" value="NZ_VSIY01000004.1"/>
</dbReference>
<dbReference type="GO" id="GO:0004170">
    <property type="term" value="F:dUTP diphosphatase activity"/>
    <property type="evidence" value="ECO:0007669"/>
    <property type="project" value="UniProtKB-UniRule"/>
</dbReference>
<comment type="caution">
    <text evidence="7">The sequence shown here is derived from an EMBL/GenBank/DDBJ whole genome shotgun (WGS) entry which is preliminary data.</text>
</comment>
<proteinExistence type="inferred from homology"/>
<evidence type="ECO:0000256" key="4">
    <source>
        <dbReference type="ARBA" id="ARBA00047686"/>
    </source>
</evidence>
<feature type="domain" description="dUTPase-like" evidence="6">
    <location>
        <begin position="20"/>
        <end position="156"/>
    </location>
</feature>
<dbReference type="PANTHER" id="PTHR11241:SF0">
    <property type="entry name" value="DEOXYURIDINE 5'-TRIPHOSPHATE NUCLEOTIDOHYDROLASE"/>
    <property type="match status" value="1"/>
</dbReference>
<dbReference type="InterPro" id="IPR008181">
    <property type="entry name" value="dUTPase"/>
</dbReference>
<dbReference type="Proteomes" id="UP000322080">
    <property type="component" value="Unassembled WGS sequence"/>
</dbReference>
<evidence type="ECO:0000259" key="6">
    <source>
        <dbReference type="Pfam" id="PF00692"/>
    </source>
</evidence>
<evidence type="ECO:0000256" key="1">
    <source>
        <dbReference type="ARBA" id="ARBA00006581"/>
    </source>
</evidence>
<keyword evidence="5" id="KW-0479">Metal-binding</keyword>
<keyword evidence="8" id="KW-1185">Reference proteome</keyword>
<evidence type="ECO:0000313" key="7">
    <source>
        <dbReference type="EMBL" id="TYB82287.1"/>
    </source>
</evidence>
<keyword evidence="3 5" id="KW-0546">Nucleotide metabolism</keyword>
<sequence>MTAARPVVKVLRLPGSDADVPLPVYETAGAAGADLRANLPEENRVLGIILGPSERRAVPTGLSVEIPEGFEMQIRPRSGLALKYGITLLNTPGTIDSDYRGPLGVLLVNLSRVSYVIHHGDRIAQAVVSPVVQARFETAERLGETARGAGGFGSTGR</sequence>
<dbReference type="GO" id="GO:0006226">
    <property type="term" value="P:dUMP biosynthetic process"/>
    <property type="evidence" value="ECO:0007669"/>
    <property type="project" value="UniProtKB-UniRule"/>
</dbReference>
<evidence type="ECO:0000256" key="5">
    <source>
        <dbReference type="HAMAP-Rule" id="MF_00116"/>
    </source>
</evidence>
<dbReference type="CDD" id="cd07557">
    <property type="entry name" value="trimeric_dUTPase"/>
    <property type="match status" value="1"/>
</dbReference>
<dbReference type="EC" id="3.6.1.23" evidence="5"/>
<evidence type="ECO:0000256" key="2">
    <source>
        <dbReference type="ARBA" id="ARBA00022801"/>
    </source>
</evidence>
<keyword evidence="2 5" id="KW-0378">Hydrolase</keyword>